<dbReference type="STRING" id="381306.AN478_09295"/>
<keyword evidence="2" id="KW-1185">Reference proteome</keyword>
<dbReference type="Gene3D" id="3.40.50.300">
    <property type="entry name" value="P-loop containing nucleotide triphosphate hydrolases"/>
    <property type="match status" value="1"/>
</dbReference>
<dbReference type="SUPFAM" id="SSF52540">
    <property type="entry name" value="P-loop containing nucleoside triphosphate hydrolases"/>
    <property type="match status" value="1"/>
</dbReference>
<dbReference type="InterPro" id="IPR027417">
    <property type="entry name" value="P-loop_NTPase"/>
</dbReference>
<dbReference type="RefSeq" id="WP_054966321.1">
    <property type="nucleotide sequence ID" value="NZ_FMUN01000001.1"/>
</dbReference>
<gene>
    <name evidence="1" type="ORF">SAMN05661077_0545</name>
</gene>
<dbReference type="EMBL" id="FMUN01000001">
    <property type="protein sequence ID" value="SCX81379.1"/>
    <property type="molecule type" value="Genomic_DNA"/>
</dbReference>
<name>A0A1G5AU54_9GAMM</name>
<organism evidence="1 2">
    <name type="scientific">Thiohalorhabdus denitrificans</name>
    <dbReference type="NCBI Taxonomy" id="381306"/>
    <lineage>
        <taxon>Bacteria</taxon>
        <taxon>Pseudomonadati</taxon>
        <taxon>Pseudomonadota</taxon>
        <taxon>Gammaproteobacteria</taxon>
        <taxon>Thiohalorhabdales</taxon>
        <taxon>Thiohalorhabdaceae</taxon>
        <taxon>Thiohalorhabdus</taxon>
    </lineage>
</organism>
<evidence type="ECO:0000313" key="1">
    <source>
        <dbReference type="EMBL" id="SCX81379.1"/>
    </source>
</evidence>
<proteinExistence type="predicted"/>
<accession>A0A1G5AU54</accession>
<reference evidence="2" key="1">
    <citation type="submission" date="2016-10" db="EMBL/GenBank/DDBJ databases">
        <authorList>
            <person name="Varghese N."/>
        </authorList>
    </citation>
    <scope>NUCLEOTIDE SEQUENCE [LARGE SCALE GENOMIC DNA]</scope>
    <source>
        <strain evidence="2">HL 19</strain>
    </source>
</reference>
<evidence type="ECO:0000313" key="2">
    <source>
        <dbReference type="Proteomes" id="UP000183104"/>
    </source>
</evidence>
<keyword evidence="1" id="KW-0808">Transferase</keyword>
<protein>
    <submittedName>
        <fullName evidence="1">Sulfotransferase family protein</fullName>
    </submittedName>
</protein>
<dbReference type="Pfam" id="PF13469">
    <property type="entry name" value="Sulfotransfer_3"/>
    <property type="match status" value="1"/>
</dbReference>
<sequence length="385" mass="43840">MGRETAVHTGFEVDPWLHVLGRWASGHPRFWTRLGNWETRLLQEPLADVVVERPVYIAGLARSGSTLLLELLNAFPGVATHRYRDFPFLHIPYLWNRFLDRVPRRDTRPRERSHRDGITITPESPEAFEEMVWMAFFPLLHDPASSDILDGSTSHPGFESFYRDHIRKLLLARSGDRYVSKANYNVTRLEYLLRLFADARFLIPVRDPVWHVASLMKQQRLFREGQRENPRAVGHLRQVGHFEFGADRRPINAGNREAVEEIETLWKEGKEVAGWARYWAEIHTFLADRLAANAALREASLVVRYEELCAAPAEVLDRILDHCGLPAPEGPLAKAAERVQFPTYYQPGFSDGELEIIRSHTAGPAARLGLGRQAQSADLLAGNTG</sequence>
<dbReference type="AlphaFoldDB" id="A0A1G5AU54"/>
<dbReference type="Proteomes" id="UP000183104">
    <property type="component" value="Unassembled WGS sequence"/>
</dbReference>
<dbReference type="GO" id="GO:0016740">
    <property type="term" value="F:transferase activity"/>
    <property type="evidence" value="ECO:0007669"/>
    <property type="project" value="UniProtKB-KW"/>
</dbReference>